<dbReference type="GO" id="GO:0000290">
    <property type="term" value="P:deadenylation-dependent decapping of nuclear-transcribed mRNA"/>
    <property type="evidence" value="ECO:0007669"/>
    <property type="project" value="InterPro"/>
</dbReference>
<dbReference type="GO" id="GO:0005634">
    <property type="term" value="C:nucleus"/>
    <property type="evidence" value="ECO:0007669"/>
    <property type="project" value="TreeGrafter"/>
</dbReference>
<dbReference type="SUPFAM" id="SSF54197">
    <property type="entry name" value="HIT-like"/>
    <property type="match status" value="1"/>
</dbReference>
<protein>
    <recommendedName>
        <fullName evidence="5">M7GpppX diphosphatase</fullName>
    </recommendedName>
</protein>
<dbReference type="InterPro" id="IPR036265">
    <property type="entry name" value="HIT-like_sf"/>
</dbReference>
<sequence length="301" mass="34907">MENLLKNLKDTKVINNDPLAKRIAITAISPEKELAVIIMEKLTFDDENVDAQLQQTSTSHKLIQQNDIYHVLLSDSHRRNDKLDNQKVTIIYPATQKHVDKYSKASISLFRETPQKYNDIVKPYIDSLPEKETKWIQALVSGEAENETYYYRGQEFVIAADYKWDKKDFNTLYLQAVVKDMNLKCLRDLRTHHVSLLRSIRREIGNVLKSNWGLNLSQVKLAVHYQPTFYVFHVHVVSVNYSSFPGLNVGQSHLLDDIIEMLSLKGDIFSQMTLTYHLSDLHKLHHLLKPHESDRDLEHGA</sequence>
<dbReference type="PIRSF" id="PIRSF028973">
    <property type="entry name" value="Scavenger_mRNA_decap_enz"/>
    <property type="match status" value="1"/>
</dbReference>
<organism evidence="3 4">
    <name type="scientific">Wallemia ichthyophaga</name>
    <dbReference type="NCBI Taxonomy" id="245174"/>
    <lineage>
        <taxon>Eukaryota</taxon>
        <taxon>Fungi</taxon>
        <taxon>Dikarya</taxon>
        <taxon>Basidiomycota</taxon>
        <taxon>Wallemiomycotina</taxon>
        <taxon>Wallemiomycetes</taxon>
        <taxon>Wallemiales</taxon>
        <taxon>Wallemiaceae</taxon>
        <taxon>Wallemia</taxon>
    </lineage>
</organism>
<dbReference type="PANTHER" id="PTHR12978">
    <property type="entry name" value="HISTIDINE TRIAD HIT PROTEIN MEMBER"/>
    <property type="match status" value="1"/>
</dbReference>
<proteinExistence type="inferred from homology"/>
<dbReference type="AlphaFoldDB" id="A0A4T0HV64"/>
<evidence type="ECO:0008006" key="5">
    <source>
        <dbReference type="Google" id="ProtNLM"/>
    </source>
</evidence>
<dbReference type="Gene3D" id="3.30.428.10">
    <property type="entry name" value="HIT-like"/>
    <property type="match status" value="1"/>
</dbReference>
<dbReference type="Gene3D" id="3.30.200.40">
    <property type="entry name" value="Scavenger mRNA decapping enzyme, N-terminal domain"/>
    <property type="match status" value="1"/>
</dbReference>
<dbReference type="Proteomes" id="UP000306954">
    <property type="component" value="Unassembled WGS sequence"/>
</dbReference>
<dbReference type="Pfam" id="PF11969">
    <property type="entry name" value="DcpS_C"/>
    <property type="match status" value="1"/>
</dbReference>
<comment type="caution">
    <text evidence="3">The sequence shown here is derived from an EMBL/GenBank/DDBJ whole genome shotgun (WGS) entry which is preliminary data.</text>
</comment>
<accession>A0A4T0HV64</accession>
<comment type="similarity">
    <text evidence="1">Belongs to the HIT family.</text>
</comment>
<feature type="active site" description="Nucleophile" evidence="2">
    <location>
        <position position="233"/>
    </location>
</feature>
<dbReference type="SUPFAM" id="SSF102860">
    <property type="entry name" value="mRNA decapping enzyme DcpS N-terminal domain"/>
    <property type="match status" value="1"/>
</dbReference>
<evidence type="ECO:0000313" key="3">
    <source>
        <dbReference type="EMBL" id="TIB07289.1"/>
    </source>
</evidence>
<reference evidence="3 4" key="1">
    <citation type="submission" date="2019-03" db="EMBL/GenBank/DDBJ databases">
        <title>Sequencing 23 genomes of Wallemia ichthyophaga.</title>
        <authorList>
            <person name="Gostincar C."/>
        </authorList>
    </citation>
    <scope>NUCLEOTIDE SEQUENCE [LARGE SCALE GENOMIC DNA]</scope>
    <source>
        <strain evidence="3 4">EXF-8621</strain>
    </source>
</reference>
<dbReference type="GO" id="GO:0000340">
    <property type="term" value="F:RNA 7-methylguanosine cap binding"/>
    <property type="evidence" value="ECO:0007669"/>
    <property type="project" value="TreeGrafter"/>
</dbReference>
<gene>
    <name evidence="3" type="ORF">E3P90_04125</name>
</gene>
<dbReference type="GO" id="GO:0000932">
    <property type="term" value="C:P-body"/>
    <property type="evidence" value="ECO:0007669"/>
    <property type="project" value="TreeGrafter"/>
</dbReference>
<name>A0A4T0HV64_WALIC</name>
<dbReference type="InterPro" id="IPR008594">
    <property type="entry name" value="DcpS/DCS2"/>
</dbReference>
<dbReference type="PANTHER" id="PTHR12978:SF0">
    <property type="entry name" value="M7GPPPX DIPHOSPHATASE"/>
    <property type="match status" value="1"/>
</dbReference>
<evidence type="ECO:0000313" key="4">
    <source>
        <dbReference type="Proteomes" id="UP000306954"/>
    </source>
</evidence>
<dbReference type="Pfam" id="PF05652">
    <property type="entry name" value="DcpS"/>
    <property type="match status" value="1"/>
</dbReference>
<dbReference type="GO" id="GO:0016787">
    <property type="term" value="F:hydrolase activity"/>
    <property type="evidence" value="ECO:0007669"/>
    <property type="project" value="InterPro"/>
</dbReference>
<evidence type="ECO:0000256" key="1">
    <source>
        <dbReference type="ARBA" id="ARBA00010208"/>
    </source>
</evidence>
<dbReference type="InterPro" id="IPR011145">
    <property type="entry name" value="Scavenger_mRNA_decap_enz_N"/>
</dbReference>
<evidence type="ECO:0000256" key="2">
    <source>
        <dbReference type="PIRSR" id="PIRSR028973-1"/>
    </source>
</evidence>
<dbReference type="EMBL" id="SPOF01000110">
    <property type="protein sequence ID" value="TIB07289.1"/>
    <property type="molecule type" value="Genomic_DNA"/>
</dbReference>